<keyword evidence="1" id="KW-0472">Membrane</keyword>
<proteinExistence type="predicted"/>
<evidence type="ECO:0000313" key="2">
    <source>
        <dbReference type="EMBL" id="XCH33878.1"/>
    </source>
</evidence>
<keyword evidence="1" id="KW-0812">Transmembrane</keyword>
<evidence type="ECO:0008006" key="3">
    <source>
        <dbReference type="Google" id="ProtNLM"/>
    </source>
</evidence>
<name>A0AAU8GDT3_9CHLR</name>
<sequence length="65" mass="7361">MKAVRIVSTFFGLFFVSAYGTQGWLLNWLQITTAVGLCLVLLAEMPPFIIRPPNKTIYSHKDTDE</sequence>
<dbReference type="EMBL" id="CP159307">
    <property type="protein sequence ID" value="XCH33878.1"/>
    <property type="molecule type" value="Genomic_DNA"/>
</dbReference>
<gene>
    <name evidence="2" type="ORF">ABV300_03100</name>
</gene>
<keyword evidence="1" id="KW-1133">Transmembrane helix</keyword>
<organism evidence="2">
    <name type="scientific">Dehalogenimonas sp. 4OHTPN</name>
    <dbReference type="NCBI Taxonomy" id="3166643"/>
    <lineage>
        <taxon>Bacteria</taxon>
        <taxon>Bacillati</taxon>
        <taxon>Chloroflexota</taxon>
        <taxon>Dehalococcoidia</taxon>
        <taxon>Dehalococcoidales</taxon>
        <taxon>Dehalococcoidaceae</taxon>
        <taxon>Dehalogenimonas</taxon>
    </lineage>
</organism>
<protein>
    <recommendedName>
        <fullName evidence="3">DUF2892 domain-containing protein</fullName>
    </recommendedName>
</protein>
<dbReference type="RefSeq" id="WP_353715070.1">
    <property type="nucleotide sequence ID" value="NZ_CP159307.1"/>
</dbReference>
<accession>A0AAU8GDT3</accession>
<feature type="transmembrane region" description="Helical" evidence="1">
    <location>
        <begin position="28"/>
        <end position="50"/>
    </location>
</feature>
<dbReference type="AlphaFoldDB" id="A0AAU8GDT3"/>
<evidence type="ECO:0000256" key="1">
    <source>
        <dbReference type="SAM" id="Phobius"/>
    </source>
</evidence>
<reference evidence="2" key="1">
    <citation type="submission" date="2024-06" db="EMBL/GenBank/DDBJ databases">
        <title>A Novel Isolate, Dehalogenimonas sp. Strain 4OHTPN, Dechlorinates Aromatic 4 Hydroxy chlorothalonil by a Novel Reductive Dehalogenase.</title>
        <authorList>
            <person name="Liu G."/>
        </authorList>
    </citation>
    <scope>NUCLEOTIDE SEQUENCE</scope>
    <source>
        <strain evidence="2">4OHTPN</strain>
    </source>
</reference>